<dbReference type="Proteomes" id="UP000499080">
    <property type="component" value="Unassembled WGS sequence"/>
</dbReference>
<sequence length="98" mass="10756">MAASRLLDLRVVESRSDTMEDRLCTLNAPLAGAVRKFSLVVLASRFEATRGLLWDGPQKFGEGVTGFDIIFIISQKMIAACTSPPQKMVYPLAPRPSE</sequence>
<evidence type="ECO:0000313" key="1">
    <source>
        <dbReference type="EMBL" id="GBL79103.1"/>
    </source>
</evidence>
<dbReference type="EMBL" id="BGPR01000018">
    <property type="protein sequence ID" value="GBL79103.1"/>
    <property type="molecule type" value="Genomic_DNA"/>
</dbReference>
<dbReference type="AlphaFoldDB" id="A0A4Y2AH16"/>
<accession>A0A4Y2AH16</accession>
<keyword evidence="2" id="KW-1185">Reference proteome</keyword>
<organism evidence="1 2">
    <name type="scientific">Araneus ventricosus</name>
    <name type="common">Orbweaver spider</name>
    <name type="synonym">Epeira ventricosa</name>
    <dbReference type="NCBI Taxonomy" id="182803"/>
    <lineage>
        <taxon>Eukaryota</taxon>
        <taxon>Metazoa</taxon>
        <taxon>Ecdysozoa</taxon>
        <taxon>Arthropoda</taxon>
        <taxon>Chelicerata</taxon>
        <taxon>Arachnida</taxon>
        <taxon>Araneae</taxon>
        <taxon>Araneomorphae</taxon>
        <taxon>Entelegynae</taxon>
        <taxon>Araneoidea</taxon>
        <taxon>Araneidae</taxon>
        <taxon>Araneus</taxon>
    </lineage>
</organism>
<evidence type="ECO:0000313" key="2">
    <source>
        <dbReference type="Proteomes" id="UP000499080"/>
    </source>
</evidence>
<protein>
    <submittedName>
        <fullName evidence="1">Uncharacterized protein</fullName>
    </submittedName>
</protein>
<comment type="caution">
    <text evidence="1">The sequence shown here is derived from an EMBL/GenBank/DDBJ whole genome shotgun (WGS) entry which is preliminary data.</text>
</comment>
<proteinExistence type="predicted"/>
<gene>
    <name evidence="1" type="ORF">AVEN_92357_1</name>
</gene>
<name>A0A4Y2AH16_ARAVE</name>
<reference evidence="1 2" key="1">
    <citation type="journal article" date="2019" name="Sci. Rep.">
        <title>Orb-weaving spider Araneus ventricosus genome elucidates the spidroin gene catalogue.</title>
        <authorList>
            <person name="Kono N."/>
            <person name="Nakamura H."/>
            <person name="Ohtoshi R."/>
            <person name="Moran D.A.P."/>
            <person name="Shinohara A."/>
            <person name="Yoshida Y."/>
            <person name="Fujiwara M."/>
            <person name="Mori M."/>
            <person name="Tomita M."/>
            <person name="Arakawa K."/>
        </authorList>
    </citation>
    <scope>NUCLEOTIDE SEQUENCE [LARGE SCALE GENOMIC DNA]</scope>
</reference>